<dbReference type="PANTHER" id="PTHR48073">
    <property type="entry name" value="O-SUCCINYLBENZOATE SYNTHASE-RELATED"/>
    <property type="match status" value="1"/>
</dbReference>
<comment type="pathway">
    <text evidence="4">Quinol/quinone metabolism; menaquinone biosynthesis.</text>
</comment>
<dbReference type="InterPro" id="IPR036849">
    <property type="entry name" value="Enolase-like_C_sf"/>
</dbReference>
<dbReference type="InterPro" id="IPR013342">
    <property type="entry name" value="Mandelate_racemase_C"/>
</dbReference>
<dbReference type="RefSeq" id="WP_126383223.1">
    <property type="nucleotide sequence ID" value="NZ_LR134350.1"/>
</dbReference>
<dbReference type="GO" id="GO:0043748">
    <property type="term" value="F:O-succinylbenzoate synthase activity"/>
    <property type="evidence" value="ECO:0007669"/>
    <property type="project" value="UniProtKB-EC"/>
</dbReference>
<dbReference type="KEGG" id="ahw:NCTC11636_02289"/>
<dbReference type="CDD" id="cd03320">
    <property type="entry name" value="OSBS"/>
    <property type="match status" value="1"/>
</dbReference>
<dbReference type="Gene3D" id="3.20.20.120">
    <property type="entry name" value="Enolase-like C-terminal domain"/>
    <property type="match status" value="1"/>
</dbReference>
<protein>
    <recommendedName>
        <fullName evidence="4">o-succinylbenzoate synthase</fullName>
        <shortName evidence="4">OSB synthase</shortName>
        <shortName evidence="4">OSBS</shortName>
        <ecNumber evidence="4">4.2.1.113</ecNumber>
    </recommendedName>
    <alternativeName>
        <fullName evidence="4">4-(2'-carboxyphenyl)-4-oxybutyric acid synthase</fullName>
    </alternativeName>
    <alternativeName>
        <fullName evidence="4">o-succinylbenzoic acid synthase</fullName>
    </alternativeName>
</protein>
<evidence type="ECO:0000313" key="6">
    <source>
        <dbReference type="EMBL" id="VEG29820.1"/>
    </source>
</evidence>
<feature type="binding site" evidence="4">
    <location>
        <position position="198"/>
    </location>
    <ligand>
        <name>Mg(2+)</name>
        <dbReference type="ChEBI" id="CHEBI:18420"/>
    </ligand>
</feature>
<dbReference type="GO" id="GO:0000287">
    <property type="term" value="F:magnesium ion binding"/>
    <property type="evidence" value="ECO:0007669"/>
    <property type="project" value="UniProtKB-UniRule"/>
</dbReference>
<evidence type="ECO:0000256" key="1">
    <source>
        <dbReference type="ARBA" id="ARBA00022723"/>
    </source>
</evidence>
<feature type="domain" description="Mandelate racemase/muconate lactonizing enzyme C-terminal" evidence="5">
    <location>
        <begin position="115"/>
        <end position="217"/>
    </location>
</feature>
<dbReference type="Proteomes" id="UP000266895">
    <property type="component" value="Chromosome"/>
</dbReference>
<dbReference type="EMBL" id="LR134350">
    <property type="protein sequence ID" value="VEG29820.1"/>
    <property type="molecule type" value="Genomic_DNA"/>
</dbReference>
<dbReference type="EC" id="4.2.1.113" evidence="4"/>
<dbReference type="InterPro" id="IPR010196">
    <property type="entry name" value="OSB_synthase_MenC1"/>
</dbReference>
<evidence type="ECO:0000313" key="7">
    <source>
        <dbReference type="Proteomes" id="UP000266895"/>
    </source>
</evidence>
<keyword evidence="3 4" id="KW-0456">Lyase</keyword>
<feature type="binding site" evidence="4">
    <location>
        <position position="170"/>
    </location>
    <ligand>
        <name>Mg(2+)</name>
        <dbReference type="ChEBI" id="CHEBI:18420"/>
    </ligand>
</feature>
<dbReference type="InterPro" id="IPR029065">
    <property type="entry name" value="Enolase_C-like"/>
</dbReference>
<dbReference type="Pfam" id="PF13378">
    <property type="entry name" value="MR_MLE_C"/>
    <property type="match status" value="1"/>
</dbReference>
<keyword evidence="1 4" id="KW-0479">Metal-binding</keyword>
<dbReference type="SFLD" id="SFLDG00180">
    <property type="entry name" value="muconate_cycloisomerase"/>
    <property type="match status" value="1"/>
</dbReference>
<accession>A0A3S4R2C5</accession>
<dbReference type="SFLD" id="SFLDS00001">
    <property type="entry name" value="Enolase"/>
    <property type="match status" value="1"/>
</dbReference>
<dbReference type="SMART" id="SM00922">
    <property type="entry name" value="MR_MLE"/>
    <property type="match status" value="1"/>
</dbReference>
<dbReference type="PANTHER" id="PTHR48073:SF2">
    <property type="entry name" value="O-SUCCINYLBENZOATE SYNTHASE"/>
    <property type="match status" value="1"/>
</dbReference>
<evidence type="ECO:0000259" key="5">
    <source>
        <dbReference type="SMART" id="SM00922"/>
    </source>
</evidence>
<keyword evidence="2 4" id="KW-0460">Magnesium</keyword>
<dbReference type="UniPathway" id="UPA01057">
    <property type="reaction ID" value="UER00165"/>
</dbReference>
<comment type="function">
    <text evidence="4">Converts 2-succinyl-6-hydroxy-2,4-cyclohexadiene-1-carboxylate (SHCHC) to 2-succinylbenzoate (OSB).</text>
</comment>
<sequence>MTSHFLEHTFDAKSIRGEIDLLALHASDRAGILDGVDRAVVWDVDLTTRFRGITRRDGVLLHGPGGWGEVAPFWDYGPEEAAPWLASALDSAVRGHDDLPRHRDTVPVNVTVPEVDEVSAHALVLSSGATTAKVKVGSSRTVRGTALADDLHRLAAVRDALGPSGRIRIDVNGAWDLETARANVPLLNAAAKGLEYVEQPCASVEDMAALRRVVDVPIAADESIRLSEDPLAVARLEAADIAVLKVAPLGGVHRALELAERLGLPAVVSSALDTSVGIAAGAALAAALPDLNHACGLGTVSMLTRDVAVPSVAPVRGTLEVKPAHVSKALLGSTLADAEVTGHWQVRLSHLVAALTARREREAWGPATAVAGLPL</sequence>
<evidence type="ECO:0000256" key="2">
    <source>
        <dbReference type="ARBA" id="ARBA00022842"/>
    </source>
</evidence>
<dbReference type="OrthoDB" id="3725747at2"/>
<dbReference type="SFLD" id="SFLDF00009">
    <property type="entry name" value="o-succinylbenzoate_synthase"/>
    <property type="match status" value="1"/>
</dbReference>
<evidence type="ECO:0000256" key="4">
    <source>
        <dbReference type="HAMAP-Rule" id="MF_00470"/>
    </source>
</evidence>
<gene>
    <name evidence="6" type="primary">ykfB</name>
    <name evidence="4" type="synonym">menC</name>
    <name evidence="6" type="ORF">NCTC11636_02289</name>
</gene>
<feature type="binding site" evidence="4">
    <location>
        <position position="221"/>
    </location>
    <ligand>
        <name>Mg(2+)</name>
        <dbReference type="ChEBI" id="CHEBI:18420"/>
    </ligand>
</feature>
<keyword evidence="4" id="KW-0474">Menaquinone biosynthesis</keyword>
<organism evidence="6 7">
    <name type="scientific">Actinomyces howellii</name>
    <dbReference type="NCBI Taxonomy" id="52771"/>
    <lineage>
        <taxon>Bacteria</taxon>
        <taxon>Bacillati</taxon>
        <taxon>Actinomycetota</taxon>
        <taxon>Actinomycetes</taxon>
        <taxon>Actinomycetales</taxon>
        <taxon>Actinomycetaceae</taxon>
        <taxon>Actinomyces</taxon>
    </lineage>
</organism>
<comment type="similarity">
    <text evidence="4">Belongs to the mandelate racemase/muconate lactonizing enzyme family. MenC type 1 subfamily.</text>
</comment>
<feature type="active site" description="Proton donor" evidence="4">
    <location>
        <position position="135"/>
    </location>
</feature>
<comment type="cofactor">
    <cofactor evidence="4">
        <name>a divalent metal cation</name>
        <dbReference type="ChEBI" id="CHEBI:60240"/>
    </cofactor>
</comment>
<comment type="catalytic activity">
    <reaction evidence="4">
        <text>(1R,6R)-6-hydroxy-2-succinyl-cyclohexa-2,4-diene-1-carboxylate = 2-succinylbenzoate + H2O</text>
        <dbReference type="Rhea" id="RHEA:10196"/>
        <dbReference type="ChEBI" id="CHEBI:15377"/>
        <dbReference type="ChEBI" id="CHEBI:18325"/>
        <dbReference type="ChEBI" id="CHEBI:58689"/>
        <dbReference type="EC" id="4.2.1.113"/>
    </reaction>
</comment>
<keyword evidence="6" id="KW-0413">Isomerase</keyword>
<reference evidence="6 7" key="1">
    <citation type="submission" date="2018-12" db="EMBL/GenBank/DDBJ databases">
        <authorList>
            <consortium name="Pathogen Informatics"/>
        </authorList>
    </citation>
    <scope>NUCLEOTIDE SEQUENCE [LARGE SCALE GENOMIC DNA]</scope>
    <source>
        <strain evidence="6 7">NCTC11636</strain>
    </source>
</reference>
<dbReference type="SUPFAM" id="SSF51604">
    <property type="entry name" value="Enolase C-terminal domain-like"/>
    <property type="match status" value="1"/>
</dbReference>
<dbReference type="NCBIfam" id="NF002782">
    <property type="entry name" value="PRK02901.1"/>
    <property type="match status" value="1"/>
</dbReference>
<dbReference type="HAMAP" id="MF_00470">
    <property type="entry name" value="MenC_1"/>
    <property type="match status" value="1"/>
</dbReference>
<evidence type="ECO:0000256" key="3">
    <source>
        <dbReference type="ARBA" id="ARBA00023239"/>
    </source>
</evidence>
<name>A0A3S4R2C5_9ACTO</name>
<comment type="pathway">
    <text evidence="4">Quinol/quinone metabolism; 1,4-dihydroxy-2-naphthoate biosynthesis; 1,4-dihydroxy-2-naphthoate from chorismate: step 4/7.</text>
</comment>
<dbReference type="Pfam" id="PF18374">
    <property type="entry name" value="Enolase_like_N"/>
    <property type="match status" value="1"/>
</dbReference>
<proteinExistence type="inferred from homology"/>
<feature type="active site" description="Proton acceptor" evidence="4">
    <location>
        <position position="245"/>
    </location>
</feature>
<dbReference type="UniPathway" id="UPA00079"/>
<dbReference type="GO" id="GO:0009234">
    <property type="term" value="P:menaquinone biosynthetic process"/>
    <property type="evidence" value="ECO:0007669"/>
    <property type="project" value="UniProtKB-UniRule"/>
</dbReference>
<keyword evidence="7" id="KW-1185">Reference proteome</keyword>
<dbReference type="GO" id="GO:0016853">
    <property type="term" value="F:isomerase activity"/>
    <property type="evidence" value="ECO:0007669"/>
    <property type="project" value="UniProtKB-KW"/>
</dbReference>
<dbReference type="AlphaFoldDB" id="A0A3S4R2C5"/>